<dbReference type="GO" id="GO:0003700">
    <property type="term" value="F:DNA-binding transcription factor activity"/>
    <property type="evidence" value="ECO:0007669"/>
    <property type="project" value="InterPro"/>
</dbReference>
<name>A0A0B8P600_9VIBR</name>
<dbReference type="InterPro" id="IPR000524">
    <property type="entry name" value="Tscrpt_reg_HTH_GntR"/>
</dbReference>
<dbReference type="InterPro" id="IPR036388">
    <property type="entry name" value="WH-like_DNA-bd_sf"/>
</dbReference>
<dbReference type="EMBL" id="BBSA01000001">
    <property type="protein sequence ID" value="GAM59942.1"/>
    <property type="molecule type" value="Genomic_DNA"/>
</dbReference>
<dbReference type="SMART" id="SM00866">
    <property type="entry name" value="UTRA"/>
    <property type="match status" value="1"/>
</dbReference>
<dbReference type="SUPFAM" id="SSF64288">
    <property type="entry name" value="Chorismate lyase-like"/>
    <property type="match status" value="1"/>
</dbReference>
<feature type="domain" description="HTH gntR-type" evidence="4">
    <location>
        <begin position="9"/>
        <end position="77"/>
    </location>
</feature>
<evidence type="ECO:0000313" key="6">
    <source>
        <dbReference type="Proteomes" id="UP000031670"/>
    </source>
</evidence>
<dbReference type="PANTHER" id="PTHR44846:SF1">
    <property type="entry name" value="MANNOSYL-D-GLYCERATE TRANSPORT_METABOLISM SYSTEM REPRESSOR MNGR-RELATED"/>
    <property type="match status" value="1"/>
</dbReference>
<evidence type="ECO:0000256" key="3">
    <source>
        <dbReference type="ARBA" id="ARBA00023163"/>
    </source>
</evidence>
<evidence type="ECO:0000313" key="5">
    <source>
        <dbReference type="EMBL" id="GAM59942.1"/>
    </source>
</evidence>
<proteinExistence type="predicted"/>
<dbReference type="SMART" id="SM00345">
    <property type="entry name" value="HTH_GNTR"/>
    <property type="match status" value="1"/>
</dbReference>
<keyword evidence="1" id="KW-0805">Transcription regulation</keyword>
<dbReference type="AlphaFoldDB" id="A0A0B8P600"/>
<organism evidence="5 6">
    <name type="scientific">Vibrio ishigakensis</name>
    <dbReference type="NCBI Taxonomy" id="1481914"/>
    <lineage>
        <taxon>Bacteria</taxon>
        <taxon>Pseudomonadati</taxon>
        <taxon>Pseudomonadota</taxon>
        <taxon>Gammaproteobacteria</taxon>
        <taxon>Vibrionales</taxon>
        <taxon>Vibrionaceae</taxon>
        <taxon>Vibrio</taxon>
    </lineage>
</organism>
<reference evidence="5 6" key="1">
    <citation type="submission" date="2015-01" db="EMBL/GenBank/DDBJ databases">
        <title>Vibrio sp. C5 JCM 19232 whole genome shotgun sequence.</title>
        <authorList>
            <person name="Sawabe T."/>
            <person name="Meirelles P."/>
            <person name="Feng G."/>
            <person name="Sayaka M."/>
            <person name="Hattori M."/>
            <person name="Ohkuma M."/>
        </authorList>
    </citation>
    <scope>NUCLEOTIDE SEQUENCE [LARGE SCALE GENOMIC DNA]</scope>
    <source>
        <strain evidence="5 6">JCM19232</strain>
    </source>
</reference>
<dbReference type="InterPro" id="IPR011663">
    <property type="entry name" value="UTRA"/>
</dbReference>
<keyword evidence="3" id="KW-0804">Transcription</keyword>
<dbReference type="GO" id="GO:0045892">
    <property type="term" value="P:negative regulation of DNA-templated transcription"/>
    <property type="evidence" value="ECO:0007669"/>
    <property type="project" value="TreeGrafter"/>
</dbReference>
<dbReference type="Pfam" id="PF00392">
    <property type="entry name" value="GntR"/>
    <property type="match status" value="1"/>
</dbReference>
<dbReference type="FunFam" id="1.10.10.10:FF:000079">
    <property type="entry name" value="GntR family transcriptional regulator"/>
    <property type="match status" value="1"/>
</dbReference>
<evidence type="ECO:0000259" key="4">
    <source>
        <dbReference type="PROSITE" id="PS50949"/>
    </source>
</evidence>
<dbReference type="PROSITE" id="PS50949">
    <property type="entry name" value="HTH_GNTR"/>
    <property type="match status" value="1"/>
</dbReference>
<keyword evidence="2" id="KW-0238">DNA-binding</keyword>
<dbReference type="PANTHER" id="PTHR44846">
    <property type="entry name" value="MANNOSYL-D-GLYCERATE TRANSPORT/METABOLISM SYSTEM REPRESSOR MNGR-RELATED"/>
    <property type="match status" value="1"/>
</dbReference>
<sequence>MQDVLQTATPLYIQITQLLQARIDKGELAVGSKLPSENQLVESLGVSRVTVRKALAQLAEMGYTVSEKGRGTFVAYRKLKHNFAQLSGLTEATQGSGAKASSQLLEFDVQPAKLEIADKLSISEGEAVIFCARCRLLDEQVVSYEEFYIAQHSLPHMTEKDMLGSKFEYFRNHQVELTRTKQNLKPILPNRKISQILGVNEQQPILVNHSLNYVKDNQVFEFSTVYYNPDLYEFEIDAQSD</sequence>
<dbReference type="Pfam" id="PF07702">
    <property type="entry name" value="UTRA"/>
    <property type="match status" value="1"/>
</dbReference>
<dbReference type="Proteomes" id="UP000031670">
    <property type="component" value="Unassembled WGS sequence"/>
</dbReference>
<comment type="caution">
    <text evidence="5">The sequence shown here is derived from an EMBL/GenBank/DDBJ whole genome shotgun (WGS) entry which is preliminary data.</text>
</comment>
<protein>
    <submittedName>
        <fullName evidence="5">Transcriptional regulator</fullName>
    </submittedName>
</protein>
<dbReference type="InterPro" id="IPR036390">
    <property type="entry name" value="WH_DNA-bd_sf"/>
</dbReference>
<evidence type="ECO:0000256" key="2">
    <source>
        <dbReference type="ARBA" id="ARBA00023125"/>
    </source>
</evidence>
<evidence type="ECO:0000256" key="1">
    <source>
        <dbReference type="ARBA" id="ARBA00023015"/>
    </source>
</evidence>
<dbReference type="GO" id="GO:0003677">
    <property type="term" value="F:DNA binding"/>
    <property type="evidence" value="ECO:0007669"/>
    <property type="project" value="UniProtKB-KW"/>
</dbReference>
<gene>
    <name evidence="5" type="ORF">JCM19232_275</name>
</gene>
<dbReference type="SUPFAM" id="SSF46785">
    <property type="entry name" value="Winged helix' DNA-binding domain"/>
    <property type="match status" value="1"/>
</dbReference>
<dbReference type="PRINTS" id="PR00035">
    <property type="entry name" value="HTHGNTR"/>
</dbReference>
<dbReference type="CDD" id="cd07377">
    <property type="entry name" value="WHTH_GntR"/>
    <property type="match status" value="1"/>
</dbReference>
<dbReference type="Gene3D" id="3.40.1410.10">
    <property type="entry name" value="Chorismate lyase-like"/>
    <property type="match status" value="1"/>
</dbReference>
<reference evidence="5 6" key="2">
    <citation type="submission" date="2015-01" db="EMBL/GenBank/DDBJ databases">
        <authorList>
            <consortium name="NBRP consortium"/>
            <person name="Sawabe T."/>
            <person name="Meirelles P."/>
            <person name="Feng G."/>
            <person name="Sayaka M."/>
            <person name="Hattori M."/>
            <person name="Ohkuma M."/>
        </authorList>
    </citation>
    <scope>NUCLEOTIDE SEQUENCE [LARGE SCALE GENOMIC DNA]</scope>
    <source>
        <strain evidence="5 6">JCM19232</strain>
    </source>
</reference>
<dbReference type="InterPro" id="IPR028978">
    <property type="entry name" value="Chorismate_lyase_/UTRA_dom_sf"/>
</dbReference>
<accession>A0A0B8P600</accession>
<dbReference type="InterPro" id="IPR050679">
    <property type="entry name" value="Bact_HTH_transcr_reg"/>
</dbReference>
<dbReference type="Gene3D" id="1.10.10.10">
    <property type="entry name" value="Winged helix-like DNA-binding domain superfamily/Winged helix DNA-binding domain"/>
    <property type="match status" value="1"/>
</dbReference>